<dbReference type="PANTHER" id="PTHR10638:SF71">
    <property type="entry name" value="AMINE OXIDASE"/>
    <property type="match status" value="1"/>
</dbReference>
<organism evidence="17 18">
    <name type="scientific">Populus deltoides</name>
    <name type="common">Eastern poplar</name>
    <name type="synonym">Eastern cottonwood</name>
    <dbReference type="NCBI Taxonomy" id="3696"/>
    <lineage>
        <taxon>Eukaryota</taxon>
        <taxon>Viridiplantae</taxon>
        <taxon>Streptophyta</taxon>
        <taxon>Embryophyta</taxon>
        <taxon>Tracheophyta</taxon>
        <taxon>Spermatophyta</taxon>
        <taxon>Magnoliopsida</taxon>
        <taxon>eudicotyledons</taxon>
        <taxon>Gunneridae</taxon>
        <taxon>Pentapetalae</taxon>
        <taxon>rosids</taxon>
        <taxon>fabids</taxon>
        <taxon>Malpighiales</taxon>
        <taxon>Salicaceae</taxon>
        <taxon>Saliceae</taxon>
        <taxon>Populus</taxon>
    </lineage>
</organism>
<evidence type="ECO:0000259" key="15">
    <source>
        <dbReference type="Pfam" id="PF02727"/>
    </source>
</evidence>
<evidence type="ECO:0000256" key="2">
    <source>
        <dbReference type="ARBA" id="ARBA00007983"/>
    </source>
</evidence>
<feature type="domain" description="Copper amine oxidase catalytic" evidence="14">
    <location>
        <begin position="781"/>
        <end position="870"/>
    </location>
</feature>
<dbReference type="GO" id="GO:0048038">
    <property type="term" value="F:quinone binding"/>
    <property type="evidence" value="ECO:0007669"/>
    <property type="project" value="InterPro"/>
</dbReference>
<evidence type="ECO:0000313" key="18">
    <source>
        <dbReference type="Proteomes" id="UP000807159"/>
    </source>
</evidence>
<dbReference type="EC" id="1.4.3.-" evidence="12"/>
<evidence type="ECO:0000256" key="12">
    <source>
        <dbReference type="RuleBase" id="RU000672"/>
    </source>
</evidence>
<dbReference type="InterPro" id="IPR036460">
    <property type="entry name" value="Cu_amine_oxidase_C_sf"/>
</dbReference>
<dbReference type="InterPro" id="IPR015802">
    <property type="entry name" value="Cu_amine_oxidase_N3"/>
</dbReference>
<dbReference type="InterPro" id="IPR049947">
    <property type="entry name" value="Cu_Am_Ox_Cu-bd"/>
</dbReference>
<dbReference type="InterPro" id="IPR016182">
    <property type="entry name" value="Cu_amine_oxidase_N-reg"/>
</dbReference>
<keyword evidence="8" id="KW-1015">Disulfide bond</keyword>
<evidence type="ECO:0000256" key="4">
    <source>
        <dbReference type="ARBA" id="ARBA00022723"/>
    </source>
</evidence>
<feature type="modified residue" description="2',4',5'-topaquinone" evidence="11">
    <location>
        <position position="408"/>
    </location>
</feature>
<keyword evidence="4 12" id="KW-0479">Metal-binding</keyword>
<dbReference type="Gene3D" id="3.10.450.40">
    <property type="match status" value="2"/>
</dbReference>
<dbReference type="SUPFAM" id="SSF54416">
    <property type="entry name" value="Amine oxidase N-terminal region"/>
    <property type="match status" value="2"/>
</dbReference>
<evidence type="ECO:0000256" key="1">
    <source>
        <dbReference type="ARBA" id="ARBA00001935"/>
    </source>
</evidence>
<reference evidence="17" key="1">
    <citation type="journal article" date="2021" name="J. Hered.">
        <title>Genome Assembly of Salicaceae Populus deltoides (Eastern Cottonwood) I-69 Based on Nanopore Sequencing and Hi-C Technologies.</title>
        <authorList>
            <person name="Bai S."/>
            <person name="Wu H."/>
            <person name="Zhang J."/>
            <person name="Pan Z."/>
            <person name="Zhao W."/>
            <person name="Li Z."/>
            <person name="Tong C."/>
        </authorList>
    </citation>
    <scope>NUCLEOTIDE SEQUENCE</scope>
    <source>
        <tissue evidence="17">Leaf</tissue>
    </source>
</reference>
<comment type="similarity">
    <text evidence="2 12">Belongs to the copper/topaquinone oxidase family.</text>
</comment>
<evidence type="ECO:0000256" key="8">
    <source>
        <dbReference type="ARBA" id="ARBA00023157"/>
    </source>
</evidence>
<gene>
    <name evidence="17" type="ORF">H0E87_018828</name>
</gene>
<feature type="domain" description="Copper amine oxidase N2-terminal" evidence="15">
    <location>
        <begin position="27"/>
        <end position="112"/>
    </location>
</feature>
<dbReference type="InterPro" id="IPR015800">
    <property type="entry name" value="Cu_amine_oxidase_N2"/>
</dbReference>
<dbReference type="SUPFAM" id="SSF49998">
    <property type="entry name" value="Amine oxidase catalytic domain"/>
    <property type="match status" value="2"/>
</dbReference>
<comment type="cofactor">
    <cofactor evidence="1">
        <name>Cu cation</name>
        <dbReference type="ChEBI" id="CHEBI:23378"/>
    </cofactor>
</comment>
<evidence type="ECO:0000256" key="11">
    <source>
        <dbReference type="PIRSR" id="PIRSR600269-51"/>
    </source>
</evidence>
<dbReference type="GO" id="GO:0008131">
    <property type="term" value="F:primary methylamine oxidase activity"/>
    <property type="evidence" value="ECO:0007669"/>
    <property type="project" value="UniProtKB-EC"/>
</dbReference>
<dbReference type="FunFam" id="3.10.450.40:FF:000012">
    <property type="entry name" value="Amine oxidase"/>
    <property type="match status" value="1"/>
</dbReference>
<comment type="caution">
    <text evidence="17">The sequence shown here is derived from an EMBL/GenBank/DDBJ whole genome shotgun (WGS) entry which is preliminary data.</text>
</comment>
<comment type="PTM">
    <text evidence="11 12">Topaquinone (TPQ) is generated by copper-dependent autoxidation of a specific tyrosyl residue.</text>
</comment>
<dbReference type="Proteomes" id="UP000807159">
    <property type="component" value="Chromosome 10"/>
</dbReference>
<evidence type="ECO:0000256" key="13">
    <source>
        <dbReference type="SAM" id="SignalP"/>
    </source>
</evidence>
<dbReference type="GO" id="GO:0005507">
    <property type="term" value="F:copper ion binding"/>
    <property type="evidence" value="ECO:0007669"/>
    <property type="project" value="InterPro"/>
</dbReference>
<dbReference type="InterPro" id="IPR000269">
    <property type="entry name" value="Cu_amine_oxidase"/>
</dbReference>
<keyword evidence="13" id="KW-0732">Signal</keyword>
<evidence type="ECO:0000259" key="16">
    <source>
        <dbReference type="Pfam" id="PF02728"/>
    </source>
</evidence>
<dbReference type="AlphaFoldDB" id="A0A8T2XRI4"/>
<dbReference type="FunFam" id="2.70.98.20:FF:000004">
    <property type="entry name" value="Amine oxidase"/>
    <property type="match status" value="1"/>
</dbReference>
<evidence type="ECO:0000256" key="9">
    <source>
        <dbReference type="ARBA" id="ARBA00048032"/>
    </source>
</evidence>
<dbReference type="Pfam" id="PF02728">
    <property type="entry name" value="Cu_amine_oxidN3"/>
    <property type="match status" value="1"/>
</dbReference>
<protein>
    <recommendedName>
        <fullName evidence="12">Amine oxidase</fullName>
        <ecNumber evidence="12">1.4.3.-</ecNumber>
    </recommendedName>
</protein>
<evidence type="ECO:0000256" key="10">
    <source>
        <dbReference type="PIRSR" id="PIRSR600269-50"/>
    </source>
</evidence>
<evidence type="ECO:0000256" key="7">
    <source>
        <dbReference type="ARBA" id="ARBA00023008"/>
    </source>
</evidence>
<keyword evidence="5 10" id="KW-0801">TPQ</keyword>
<dbReference type="PROSITE" id="PS01164">
    <property type="entry name" value="COPPER_AMINE_OXID_1"/>
    <property type="match status" value="1"/>
</dbReference>
<dbReference type="Gene3D" id="2.70.98.20">
    <property type="entry name" value="Copper amine oxidase, catalytic domain"/>
    <property type="match status" value="3"/>
</dbReference>
<accession>A0A8T2XRI4</accession>
<keyword evidence="6 12" id="KW-0560">Oxidoreductase</keyword>
<feature type="domain" description="Copper amine oxidase N3-terminal" evidence="16">
    <location>
        <begin position="120"/>
        <end position="217"/>
    </location>
</feature>
<dbReference type="InterPro" id="IPR049948">
    <property type="entry name" value="Cu_Am_ox_TPQ-bd"/>
</dbReference>
<feature type="active site" description="Proton acceptor" evidence="10">
    <location>
        <position position="320"/>
    </location>
</feature>
<feature type="domain" description="Copper amine oxidase catalytic" evidence="14">
    <location>
        <begin position="242"/>
        <end position="655"/>
    </location>
</feature>
<evidence type="ECO:0000259" key="14">
    <source>
        <dbReference type="Pfam" id="PF01179"/>
    </source>
</evidence>
<feature type="chain" id="PRO_5035714670" description="Amine oxidase" evidence="13">
    <location>
        <begin position="25"/>
        <end position="886"/>
    </location>
</feature>
<comment type="catalytic activity">
    <reaction evidence="9">
        <text>a primary methyl amine + O2 + H2O = an aldehyde + H2O2 + NH4(+)</text>
        <dbReference type="Rhea" id="RHEA:16153"/>
        <dbReference type="ChEBI" id="CHEBI:15377"/>
        <dbReference type="ChEBI" id="CHEBI:15379"/>
        <dbReference type="ChEBI" id="CHEBI:16240"/>
        <dbReference type="ChEBI" id="CHEBI:17478"/>
        <dbReference type="ChEBI" id="CHEBI:28938"/>
        <dbReference type="ChEBI" id="CHEBI:228804"/>
        <dbReference type="EC" id="1.4.3.21"/>
    </reaction>
</comment>
<dbReference type="PANTHER" id="PTHR10638">
    <property type="entry name" value="COPPER AMINE OXIDASE"/>
    <property type="match status" value="1"/>
</dbReference>
<feature type="domain" description="Copper amine oxidase catalytic" evidence="14">
    <location>
        <begin position="696"/>
        <end position="780"/>
    </location>
</feature>
<feature type="active site" description="Schiff-base intermediate with substrate; via topaquinone" evidence="10">
    <location>
        <position position="408"/>
    </location>
</feature>
<proteinExistence type="inferred from homology"/>
<evidence type="ECO:0000256" key="3">
    <source>
        <dbReference type="ARBA" id="ARBA00011738"/>
    </source>
</evidence>
<dbReference type="PROSITE" id="PS01165">
    <property type="entry name" value="COPPER_AMINE_OXID_2"/>
    <property type="match status" value="1"/>
</dbReference>
<comment type="subunit">
    <text evidence="3">Homodimer.</text>
</comment>
<evidence type="ECO:0000313" key="17">
    <source>
        <dbReference type="EMBL" id="KAH8495788.1"/>
    </source>
</evidence>
<dbReference type="GO" id="GO:0009308">
    <property type="term" value="P:amine metabolic process"/>
    <property type="evidence" value="ECO:0007669"/>
    <property type="project" value="UniProtKB-UniRule"/>
</dbReference>
<evidence type="ECO:0000256" key="6">
    <source>
        <dbReference type="ARBA" id="ARBA00023002"/>
    </source>
</evidence>
<dbReference type="FunFam" id="3.10.450.40:FF:000005">
    <property type="entry name" value="Amine oxidase"/>
    <property type="match status" value="1"/>
</dbReference>
<dbReference type="Pfam" id="PF02727">
    <property type="entry name" value="Cu_amine_oxidN2"/>
    <property type="match status" value="1"/>
</dbReference>
<keyword evidence="7 12" id="KW-0186">Copper</keyword>
<feature type="signal peptide" evidence="13">
    <location>
        <begin position="1"/>
        <end position="24"/>
    </location>
</feature>
<evidence type="ECO:0000256" key="5">
    <source>
        <dbReference type="ARBA" id="ARBA00022772"/>
    </source>
</evidence>
<dbReference type="InterPro" id="IPR015798">
    <property type="entry name" value="Cu_amine_oxidase_C"/>
</dbReference>
<sequence length="886" mass="100646">MALIPNSLIFLLLSTLLIIIPTHQRQHPLDSLTPAEFSKVRAIVHSFYPIPSHTTAFHYVGLEDPDKLTVLSWLKDPTTKTPPRQAFVIARINQTTHEITVDLTVNKIVSDKLYDGYGYPLLTFEEQIAANALPLKYAPFLESIRKRGLKIEEVVCGGFTVGWYGEERRKNRIVRVMCYYLDGTVNAYMRPVEGVTVTVDLEETKIIGFKDRLTVPIPKGDGTDYRGSKQNPPFLAQLKGITMVQPDGPSFTIDGHRIRWANWDFHLSFDSRAGPIISLASIFDLQKQMFRQVLYKGFVSELFVPYMDLTEEWYYRTFFDAGEYGYGLCAVPLEPFRDCPENAVFMDAYFAGQNGMPVNMPDVFCIFEKYAGDITWRHTETLKPGEEIREVRPEVTLVVRMVSTVGNYDYINDWEFKQSGSIKVTVGLTGLLEVRGSVYTHNDQIKEEVYGTLLAENTVGTHHDHFLTYHLDLDVDGDANSLVKSNLQMTRVADQMSPRKSYWRVVSETAKTESDARIRLGVEQADLLVVNPNKRTDLGNSIGYRLIPGSLTHPVLSDDDYSQIRGAFTKYNVWVTPYNKSEKWAGGLYADQSRGDDTLARWSLRNRGIENKDIVLWYTLGFHHVPYQEDFPVMPTTSSGFELRPANFFESNPVLRVKLPPPVKYWSNCSKNTTLFIRSAKWDFHLSFDARAGLSSFFDAGEYGYGLCAVPLEPLGDCPENVVNMPNTFWVSDKYAGDIMWRHTETAIPGKVVSKMVSSVGSYDYINDWEFKQSGSIEVTSPRKSYWRVVSETAKTEPGARIKLGEEQANLLVVNPNKRTDMGNFVGYLSIPGSFAGPLLSDDDYSQTRGAVTKDYLWITPYKKIEKWPDIFLIKAEEMIPWQDGV</sequence>
<name>A0A8T2XRI4_POPDE</name>
<keyword evidence="18" id="KW-1185">Reference proteome</keyword>
<dbReference type="EMBL" id="JACEGQ020000010">
    <property type="protein sequence ID" value="KAH8495788.1"/>
    <property type="molecule type" value="Genomic_DNA"/>
</dbReference>
<comment type="cofactor">
    <cofactor evidence="12">
        <name>Cu cation</name>
        <dbReference type="ChEBI" id="CHEBI:23378"/>
    </cofactor>
    <text evidence="12">Contains 1 topaquinone per subunit.</text>
</comment>
<dbReference type="Pfam" id="PF01179">
    <property type="entry name" value="Cu_amine_oxid"/>
    <property type="match status" value="3"/>
</dbReference>